<dbReference type="CDD" id="cd06257">
    <property type="entry name" value="DnaJ"/>
    <property type="match status" value="1"/>
</dbReference>
<comment type="caution">
    <text evidence="3">The sequence shown here is derived from an EMBL/GenBank/DDBJ whole genome shotgun (WGS) entry which is preliminary data.</text>
</comment>
<dbReference type="PANTHER" id="PTHR24074">
    <property type="entry name" value="CO-CHAPERONE PROTEIN DJLA"/>
    <property type="match status" value="1"/>
</dbReference>
<dbReference type="Pfam" id="PF00226">
    <property type="entry name" value="DnaJ"/>
    <property type="match status" value="1"/>
</dbReference>
<feature type="region of interest" description="Disordered" evidence="1">
    <location>
        <begin position="288"/>
        <end position="315"/>
    </location>
</feature>
<evidence type="ECO:0000313" key="4">
    <source>
        <dbReference type="Proteomes" id="UP001295740"/>
    </source>
</evidence>
<reference evidence="3" key="1">
    <citation type="submission" date="2023-10" db="EMBL/GenBank/DDBJ databases">
        <authorList>
            <person name="Hackl T."/>
        </authorList>
    </citation>
    <scope>NUCLEOTIDE SEQUENCE</scope>
</reference>
<dbReference type="SUPFAM" id="SSF46565">
    <property type="entry name" value="Chaperone J-domain"/>
    <property type="match status" value="1"/>
</dbReference>
<keyword evidence="4" id="KW-1185">Reference proteome</keyword>
<organism evidence="3 4">
    <name type="scientific">Anthostomella pinea</name>
    <dbReference type="NCBI Taxonomy" id="933095"/>
    <lineage>
        <taxon>Eukaryota</taxon>
        <taxon>Fungi</taxon>
        <taxon>Dikarya</taxon>
        <taxon>Ascomycota</taxon>
        <taxon>Pezizomycotina</taxon>
        <taxon>Sordariomycetes</taxon>
        <taxon>Xylariomycetidae</taxon>
        <taxon>Xylariales</taxon>
        <taxon>Xylariaceae</taxon>
        <taxon>Anthostomella</taxon>
    </lineage>
</organism>
<accession>A0AAI8VHW7</accession>
<dbReference type="AlphaFoldDB" id="A0AAI8VHW7"/>
<name>A0AAI8VHW7_9PEZI</name>
<gene>
    <name evidence="3" type="ORF">KHLLAP_LOCUS5324</name>
</gene>
<feature type="region of interest" description="Disordered" evidence="1">
    <location>
        <begin position="62"/>
        <end position="94"/>
    </location>
</feature>
<feature type="compositionally biased region" description="Basic and acidic residues" evidence="1">
    <location>
        <begin position="62"/>
        <end position="76"/>
    </location>
</feature>
<dbReference type="SMART" id="SM00271">
    <property type="entry name" value="DnaJ"/>
    <property type="match status" value="1"/>
</dbReference>
<dbReference type="PROSITE" id="PS50076">
    <property type="entry name" value="DNAJ_2"/>
    <property type="match status" value="1"/>
</dbReference>
<evidence type="ECO:0000259" key="2">
    <source>
        <dbReference type="PROSITE" id="PS50076"/>
    </source>
</evidence>
<dbReference type="InterPro" id="IPR050817">
    <property type="entry name" value="DjlA_DnaK_co-chaperone"/>
</dbReference>
<protein>
    <submittedName>
        <fullName evidence="3">Uu.00g122500.m01.CDS01</fullName>
    </submittedName>
</protein>
<sequence>MAKAHISHDYYADLQLPPTCSNDDIKKQYRKLALRYHPDRNGGNEESTLKFQAIQTAREVLGDRVTEEKYDEDRRNAGPYPSHSPSQQTQARGNPQYEYELKKWWLKENVPQNPWRYLLGHNIRKRGSRKTEAKLYIVPIRMNSNNDENQRREWYHKNEHDLRKATLPWRSAPVELARASESTMITIENNMLAQLLQNEPIRRTYAAARLLVKGTESKAVEKDSKEGLDFNGLPSPLLADTLLALESTPDQQDDNVLESRLLQDHTTIFESSSHETLQESPESLRVFGENTHQQSSRTVSQENEETAFGTEGRSVQPSLRGMAKSIVELIPQSSDVQVTPSLDMISSSGWHMATQSNSVRHLAQVVVWAGALTAPAYADGYVDGYTQYSKVHVPGSSNAEVDPTNGLGKLLLWTIGIGIIPFAISQYVQRVAQTSAPDLQGDRSQVVLAGAPSHMRPSIVPTEAEVYAAGWHKPTWPESFLSSTIHRMLKHMRPRPYQGYKRLEWRCSCGQVMYGDYLGGQDVTAFERTLGDAYSGHDSTTAQDRPSLAPLMGERRRLAVLGVIDTNRRAWPCIEVMGCMVMYLRPLYWLRLTHHREVAPAVTTVALLLSIRPHLRGDNYYYSVIRNQVPQKLL</sequence>
<feature type="compositionally biased region" description="Polar residues" evidence="1">
    <location>
        <begin position="83"/>
        <end position="93"/>
    </location>
</feature>
<dbReference type="Proteomes" id="UP001295740">
    <property type="component" value="Unassembled WGS sequence"/>
</dbReference>
<dbReference type="EMBL" id="CAUWAG010000007">
    <property type="protein sequence ID" value="CAJ2504856.1"/>
    <property type="molecule type" value="Genomic_DNA"/>
</dbReference>
<dbReference type="InterPro" id="IPR036869">
    <property type="entry name" value="J_dom_sf"/>
</dbReference>
<proteinExistence type="predicted"/>
<dbReference type="PRINTS" id="PR00625">
    <property type="entry name" value="JDOMAIN"/>
</dbReference>
<evidence type="ECO:0000256" key="1">
    <source>
        <dbReference type="SAM" id="MobiDB-lite"/>
    </source>
</evidence>
<dbReference type="Gene3D" id="1.10.287.110">
    <property type="entry name" value="DnaJ domain"/>
    <property type="match status" value="1"/>
</dbReference>
<feature type="domain" description="J" evidence="2">
    <location>
        <begin position="9"/>
        <end position="74"/>
    </location>
</feature>
<feature type="compositionally biased region" description="Polar residues" evidence="1">
    <location>
        <begin position="290"/>
        <end position="301"/>
    </location>
</feature>
<evidence type="ECO:0000313" key="3">
    <source>
        <dbReference type="EMBL" id="CAJ2504856.1"/>
    </source>
</evidence>
<dbReference type="InterPro" id="IPR001623">
    <property type="entry name" value="DnaJ_domain"/>
</dbReference>